<feature type="transmembrane region" description="Helical" evidence="6">
    <location>
        <begin position="36"/>
        <end position="55"/>
    </location>
</feature>
<evidence type="ECO:0000256" key="1">
    <source>
        <dbReference type="ARBA" id="ARBA00004141"/>
    </source>
</evidence>
<keyword evidence="3 6" id="KW-0812">Transmembrane</keyword>
<accession>A0ABN8IUN4</accession>
<reference evidence="7" key="1">
    <citation type="submission" date="2022-03" db="EMBL/GenBank/DDBJ databases">
        <authorList>
            <person name="Martin H S."/>
        </authorList>
    </citation>
    <scope>NUCLEOTIDE SEQUENCE</scope>
</reference>
<feature type="transmembrane region" description="Helical" evidence="6">
    <location>
        <begin position="98"/>
        <end position="119"/>
    </location>
</feature>
<evidence type="ECO:0000256" key="3">
    <source>
        <dbReference type="ARBA" id="ARBA00022692"/>
    </source>
</evidence>
<keyword evidence="4 6" id="KW-1133">Transmembrane helix</keyword>
<dbReference type="InterPro" id="IPR026572">
    <property type="entry name" value="TMEM267"/>
</dbReference>
<name>A0ABN8IUN4_9NEOP</name>
<protein>
    <recommendedName>
        <fullName evidence="2">Transmembrane protein 267</fullName>
    </recommendedName>
</protein>
<evidence type="ECO:0000256" key="6">
    <source>
        <dbReference type="SAM" id="Phobius"/>
    </source>
</evidence>
<evidence type="ECO:0000313" key="8">
    <source>
        <dbReference type="Proteomes" id="UP000837857"/>
    </source>
</evidence>
<gene>
    <name evidence="7" type="ORF">IPOD504_LOCUS12840</name>
</gene>
<evidence type="ECO:0000256" key="4">
    <source>
        <dbReference type="ARBA" id="ARBA00022989"/>
    </source>
</evidence>
<feature type="transmembrane region" description="Helical" evidence="6">
    <location>
        <begin position="125"/>
        <end position="145"/>
    </location>
</feature>
<dbReference type="Proteomes" id="UP000837857">
    <property type="component" value="Chromosome 30"/>
</dbReference>
<comment type="subcellular location">
    <subcellularLocation>
        <location evidence="1">Membrane</location>
        <topology evidence="1">Multi-pass membrane protein</topology>
    </subcellularLocation>
</comment>
<keyword evidence="8" id="KW-1185">Reference proteome</keyword>
<dbReference type="PANTHER" id="PTHR13628:SF1">
    <property type="entry name" value="TRANSMEMBRANE PROTEIN 267"/>
    <property type="match status" value="1"/>
</dbReference>
<evidence type="ECO:0000256" key="2">
    <source>
        <dbReference type="ARBA" id="ARBA00013977"/>
    </source>
</evidence>
<feature type="non-terminal residue" evidence="7">
    <location>
        <position position="215"/>
    </location>
</feature>
<keyword evidence="5 6" id="KW-0472">Membrane</keyword>
<proteinExistence type="predicted"/>
<evidence type="ECO:0000256" key="5">
    <source>
        <dbReference type="ARBA" id="ARBA00023136"/>
    </source>
</evidence>
<dbReference type="PANTHER" id="PTHR13628">
    <property type="entry name" value="TRANSMEMBRANE PROTEIN 267"/>
    <property type="match status" value="1"/>
</dbReference>
<dbReference type="EMBL" id="OW152842">
    <property type="protein sequence ID" value="CAH2064651.1"/>
    <property type="molecule type" value="Genomic_DNA"/>
</dbReference>
<sequence>MLLTVSICATALIGDYIVFKSKYSDSQAFRAFSDSSVHASIGFLSALIFFSYDIGLTDQARAYNIAFCTLLSSIIDVDHFIAAKSFRLKDLTHLKQRGIFHCTTFWFILTAMLLVYASIAKKLNVYILAFMIIIAFTSHHMYHVIRLYATGHPSWRSPGCDLGDALPASVRELSAAKCSAVSTYLGPMTIAPQLNEYAPSSFAQPIATWKKKNRN</sequence>
<organism evidence="7 8">
    <name type="scientific">Iphiclides podalirius</name>
    <name type="common">scarce swallowtail</name>
    <dbReference type="NCBI Taxonomy" id="110791"/>
    <lineage>
        <taxon>Eukaryota</taxon>
        <taxon>Metazoa</taxon>
        <taxon>Ecdysozoa</taxon>
        <taxon>Arthropoda</taxon>
        <taxon>Hexapoda</taxon>
        <taxon>Insecta</taxon>
        <taxon>Pterygota</taxon>
        <taxon>Neoptera</taxon>
        <taxon>Endopterygota</taxon>
        <taxon>Lepidoptera</taxon>
        <taxon>Glossata</taxon>
        <taxon>Ditrysia</taxon>
        <taxon>Papilionoidea</taxon>
        <taxon>Papilionidae</taxon>
        <taxon>Papilioninae</taxon>
        <taxon>Iphiclides</taxon>
    </lineage>
</organism>
<evidence type="ECO:0000313" key="7">
    <source>
        <dbReference type="EMBL" id="CAH2064651.1"/>
    </source>
</evidence>